<dbReference type="GO" id="GO:0016791">
    <property type="term" value="F:phosphatase activity"/>
    <property type="evidence" value="ECO:0007669"/>
    <property type="project" value="TreeGrafter"/>
</dbReference>
<dbReference type="InterPro" id="IPR050645">
    <property type="entry name" value="Histidine_acid_phosphatase"/>
</dbReference>
<dbReference type="CDD" id="cd07061">
    <property type="entry name" value="HP_HAP_like"/>
    <property type="match status" value="1"/>
</dbReference>
<keyword evidence="2" id="KW-0378">Hydrolase</keyword>
<protein>
    <submittedName>
        <fullName evidence="4">Phosphoglycerate mutase-like protein</fullName>
    </submittedName>
</protein>
<dbReference type="InterPro" id="IPR000560">
    <property type="entry name" value="His_Pase_clade-2"/>
</dbReference>
<evidence type="ECO:0000313" key="4">
    <source>
        <dbReference type="EMBL" id="PWN88349.1"/>
    </source>
</evidence>
<dbReference type="EMBL" id="KZ819638">
    <property type="protein sequence ID" value="PWN88349.1"/>
    <property type="molecule type" value="Genomic_DNA"/>
</dbReference>
<sequence>MASTSATTLSSLQELEGGAGVIPHEPSVLAGRSGATSSSLGWQDPPSNLALAQVHYIVRHGERTPVRSRLQNADPPIPTRWNMCHAGRRFRAAVIDLAAVPTQSFPAATNGHDDLQGTGQWVEARGEGDRRIRARTEHMQVQRAVESTDKQDRPLQVDTGECLLGELTDLGRSSTFLIGARLRNLYVDKLGFLPRHLTQQQADHVYFRSTNMPRTVESLQSIVRGLLPETSAAPSSIPDNAPFVPLILTRNGTSENLLPNTFACSRLRQLDSEFSKMAAALHNPRLVKYDDAIAPHCDGQPPRVDGHPRLNGVLDTVRASVAHGLAVPKAFHDIKMMDDVERAVVDEWFMGYNADEPAKQTQFRRLAMGRFLDDLALRMGSKAIKEESEPLKLAIYSAHDTSLAGLLSTLDVFDQRWPAFTASVGLELFKDQTKPKNGWFGRGQKPHYVRMRYGDKTLRLPACVREGDHYPGHQELCTLEAFTKTVESLRHPQGYSWEKECDEGRPARSSK</sequence>
<dbReference type="STRING" id="215250.A0A316YGJ7"/>
<reference evidence="4 5" key="1">
    <citation type="journal article" date="2018" name="Mol. Biol. Evol.">
        <title>Broad Genomic Sampling Reveals a Smut Pathogenic Ancestry of the Fungal Clade Ustilaginomycotina.</title>
        <authorList>
            <person name="Kijpornyongpan T."/>
            <person name="Mondo S.J."/>
            <person name="Barry K."/>
            <person name="Sandor L."/>
            <person name="Lee J."/>
            <person name="Lipzen A."/>
            <person name="Pangilinan J."/>
            <person name="LaButti K."/>
            <person name="Hainaut M."/>
            <person name="Henrissat B."/>
            <person name="Grigoriev I.V."/>
            <person name="Spatafora J.W."/>
            <person name="Aime M.C."/>
        </authorList>
    </citation>
    <scope>NUCLEOTIDE SEQUENCE [LARGE SCALE GENOMIC DNA]</scope>
    <source>
        <strain evidence="4 5">MCA 4198</strain>
    </source>
</reference>
<name>A0A316YGJ7_9BASI</name>
<dbReference type="AlphaFoldDB" id="A0A316YGJ7"/>
<dbReference type="PROSITE" id="PS00616">
    <property type="entry name" value="HIS_ACID_PHOSPHAT_1"/>
    <property type="match status" value="1"/>
</dbReference>
<gene>
    <name evidence="4" type="ORF">FA10DRAFT_268544</name>
</gene>
<dbReference type="FunCoup" id="A0A316YGJ7">
    <property type="interactions" value="35"/>
</dbReference>
<keyword evidence="5" id="KW-1185">Reference proteome</keyword>
<dbReference type="InterPro" id="IPR029033">
    <property type="entry name" value="His_PPase_superfam"/>
</dbReference>
<evidence type="ECO:0000256" key="3">
    <source>
        <dbReference type="SAM" id="MobiDB-lite"/>
    </source>
</evidence>
<dbReference type="PANTHER" id="PTHR11567:SF110">
    <property type="entry name" value="2-PHOSPHOXYLOSE PHOSPHATASE 1"/>
    <property type="match status" value="1"/>
</dbReference>
<proteinExistence type="inferred from homology"/>
<feature type="region of interest" description="Disordered" evidence="3">
    <location>
        <begin position="23"/>
        <end position="44"/>
    </location>
</feature>
<evidence type="ECO:0000256" key="2">
    <source>
        <dbReference type="ARBA" id="ARBA00022801"/>
    </source>
</evidence>
<dbReference type="Pfam" id="PF00328">
    <property type="entry name" value="His_Phos_2"/>
    <property type="match status" value="1"/>
</dbReference>
<evidence type="ECO:0000313" key="5">
    <source>
        <dbReference type="Proteomes" id="UP000245768"/>
    </source>
</evidence>
<dbReference type="PANTHER" id="PTHR11567">
    <property type="entry name" value="ACID PHOSPHATASE-RELATED"/>
    <property type="match status" value="1"/>
</dbReference>
<dbReference type="RefSeq" id="XP_025375547.1">
    <property type="nucleotide sequence ID" value="XM_025522376.1"/>
</dbReference>
<dbReference type="SUPFAM" id="SSF53254">
    <property type="entry name" value="Phosphoglycerate mutase-like"/>
    <property type="match status" value="1"/>
</dbReference>
<dbReference type="InParanoid" id="A0A316YGJ7"/>
<dbReference type="PROSITE" id="PS00778">
    <property type="entry name" value="HIS_ACID_PHOSPHAT_2"/>
    <property type="match status" value="1"/>
</dbReference>
<accession>A0A316YGJ7</accession>
<dbReference type="OrthoDB" id="10257284at2759"/>
<dbReference type="GeneID" id="37044292"/>
<evidence type="ECO:0000256" key="1">
    <source>
        <dbReference type="ARBA" id="ARBA00005375"/>
    </source>
</evidence>
<dbReference type="Proteomes" id="UP000245768">
    <property type="component" value="Unassembled WGS sequence"/>
</dbReference>
<dbReference type="InterPro" id="IPR033379">
    <property type="entry name" value="Acid_Pase_AS"/>
</dbReference>
<dbReference type="Gene3D" id="3.40.50.1240">
    <property type="entry name" value="Phosphoglycerate mutase-like"/>
    <property type="match status" value="1"/>
</dbReference>
<organism evidence="4 5">
    <name type="scientific">Acaromyces ingoldii</name>
    <dbReference type="NCBI Taxonomy" id="215250"/>
    <lineage>
        <taxon>Eukaryota</taxon>
        <taxon>Fungi</taxon>
        <taxon>Dikarya</taxon>
        <taxon>Basidiomycota</taxon>
        <taxon>Ustilaginomycotina</taxon>
        <taxon>Exobasidiomycetes</taxon>
        <taxon>Exobasidiales</taxon>
        <taxon>Cryptobasidiaceae</taxon>
        <taxon>Acaromyces</taxon>
    </lineage>
</organism>
<comment type="similarity">
    <text evidence="1">Belongs to the histidine acid phosphatase family.</text>
</comment>